<feature type="domain" description="Histidine kinase" evidence="9">
    <location>
        <begin position="235"/>
        <end position="442"/>
    </location>
</feature>
<evidence type="ECO:0000256" key="1">
    <source>
        <dbReference type="ARBA" id="ARBA00000085"/>
    </source>
</evidence>
<keyword evidence="3" id="KW-0597">Phosphoprotein</keyword>
<dbReference type="PANTHER" id="PTHR45436:SF5">
    <property type="entry name" value="SENSOR HISTIDINE KINASE TRCS"/>
    <property type="match status" value="1"/>
</dbReference>
<accession>A0ABX0K8Z1</accession>
<name>A0ABX0K8Z1_9PROT</name>
<dbReference type="PROSITE" id="PS50109">
    <property type="entry name" value="HIS_KIN"/>
    <property type="match status" value="1"/>
</dbReference>
<dbReference type="GO" id="GO:0016301">
    <property type="term" value="F:kinase activity"/>
    <property type="evidence" value="ECO:0007669"/>
    <property type="project" value="UniProtKB-KW"/>
</dbReference>
<protein>
    <recommendedName>
        <fullName evidence="2">histidine kinase</fullName>
        <ecNumber evidence="2">2.7.13.3</ecNumber>
    </recommendedName>
</protein>
<evidence type="ECO:0000256" key="6">
    <source>
        <dbReference type="ARBA" id="ARBA00022777"/>
    </source>
</evidence>
<evidence type="ECO:0000256" key="5">
    <source>
        <dbReference type="ARBA" id="ARBA00022692"/>
    </source>
</evidence>
<comment type="catalytic activity">
    <reaction evidence="1">
        <text>ATP + protein L-histidine = ADP + protein N-phospho-L-histidine.</text>
        <dbReference type="EC" id="2.7.13.3"/>
    </reaction>
</comment>
<dbReference type="CDD" id="cd00082">
    <property type="entry name" value="HisKA"/>
    <property type="match status" value="1"/>
</dbReference>
<organism evidence="10 11">
    <name type="scientific">Acetobacter fallax</name>
    <dbReference type="NCBI Taxonomy" id="1737473"/>
    <lineage>
        <taxon>Bacteria</taxon>
        <taxon>Pseudomonadati</taxon>
        <taxon>Pseudomonadota</taxon>
        <taxon>Alphaproteobacteria</taxon>
        <taxon>Acetobacterales</taxon>
        <taxon>Acetobacteraceae</taxon>
        <taxon>Acetobacter</taxon>
    </lineage>
</organism>
<dbReference type="InterPro" id="IPR005467">
    <property type="entry name" value="His_kinase_dom"/>
</dbReference>
<keyword evidence="8" id="KW-0472">Membrane</keyword>
<dbReference type="Pfam" id="PF00512">
    <property type="entry name" value="HisKA"/>
    <property type="match status" value="1"/>
</dbReference>
<keyword evidence="4" id="KW-0808">Transferase</keyword>
<dbReference type="InterPro" id="IPR003594">
    <property type="entry name" value="HATPase_dom"/>
</dbReference>
<reference evidence="10 11" key="1">
    <citation type="journal article" date="2020" name="Int. J. Syst. Evol. Microbiol.">
        <title>Novel acetic acid bacteria from cider fermentations: Acetobacter conturbans sp. nov. and Acetobacter fallax sp. nov.</title>
        <authorList>
            <person name="Sombolestani A.S."/>
            <person name="Cleenwerck I."/>
            <person name="Cnockaert M."/>
            <person name="Borremans W."/>
            <person name="Wieme A.D."/>
            <person name="De Vuyst L."/>
            <person name="Vandamme P."/>
        </authorList>
    </citation>
    <scope>NUCLEOTIDE SEQUENCE [LARGE SCALE GENOMIC DNA]</scope>
    <source>
        <strain evidence="10 11">LMG 1637</strain>
    </source>
</reference>
<evidence type="ECO:0000313" key="11">
    <source>
        <dbReference type="Proteomes" id="UP000615326"/>
    </source>
</evidence>
<gene>
    <name evidence="10" type="ORF">GOB84_04790</name>
</gene>
<comment type="caution">
    <text evidence="10">The sequence shown here is derived from an EMBL/GenBank/DDBJ whole genome shotgun (WGS) entry which is preliminary data.</text>
</comment>
<dbReference type="SMART" id="SM00388">
    <property type="entry name" value="HisKA"/>
    <property type="match status" value="1"/>
</dbReference>
<dbReference type="SMART" id="SM00387">
    <property type="entry name" value="HATPase_c"/>
    <property type="match status" value="1"/>
</dbReference>
<dbReference type="EMBL" id="WOSW01000005">
    <property type="protein sequence ID" value="NHO31889.1"/>
    <property type="molecule type" value="Genomic_DNA"/>
</dbReference>
<dbReference type="InterPro" id="IPR003661">
    <property type="entry name" value="HisK_dim/P_dom"/>
</dbReference>
<proteinExistence type="predicted"/>
<dbReference type="Pfam" id="PF02518">
    <property type="entry name" value="HATPase_c"/>
    <property type="match status" value="1"/>
</dbReference>
<dbReference type="InterPro" id="IPR036890">
    <property type="entry name" value="HATPase_C_sf"/>
</dbReference>
<dbReference type="SUPFAM" id="SSF47384">
    <property type="entry name" value="Homodimeric domain of signal transducing histidine kinase"/>
    <property type="match status" value="1"/>
</dbReference>
<dbReference type="SUPFAM" id="SSF55874">
    <property type="entry name" value="ATPase domain of HSP90 chaperone/DNA topoisomerase II/histidine kinase"/>
    <property type="match status" value="1"/>
</dbReference>
<dbReference type="InterPro" id="IPR050428">
    <property type="entry name" value="TCS_sensor_his_kinase"/>
</dbReference>
<keyword evidence="11" id="KW-1185">Reference proteome</keyword>
<evidence type="ECO:0000256" key="3">
    <source>
        <dbReference type="ARBA" id="ARBA00022553"/>
    </source>
</evidence>
<evidence type="ECO:0000256" key="8">
    <source>
        <dbReference type="SAM" id="Phobius"/>
    </source>
</evidence>
<sequence>MKRWSLASRIVSGTLIIVLGALVLLSILVAAFTRYEVTERLDNSLQEVAERLEFVISELGRTGQGSATPGGQVARLPGVNRRTLAYQIASTDGRLEVRSQNAPETLFVPRLKMGFYNVPSFRVYIVPSVSGRHYILVGEPAFHRNEAVRRAILISVLPMVIFFPAIWVLVRWRVRRAMRPLTSLQHEIRSRGGANLAPIPPLDLPEELVSIHSAVNLLLERLKMALSTERAFAANAAHELRNPVGALLAQVQVLRNLLQRSEYEERATTIMHQARRIGRMMEKLLQLSRVTSGIALTGNMFDLVPVVRFLARELEREKDQTIDLSGVPHLMIRGDMDVAGILFRNLLENAVLHGSSLQPVRVVITEEAEILIFNDCDPLTSEILQDMEKPFVRGKTDAEGSGLGLAIVRQVSLQLQADITITSPVPGKTRGIVVIVHFPSGDTEADASFKGIKSTWFITSS</sequence>
<feature type="transmembrane region" description="Helical" evidence="8">
    <location>
        <begin position="151"/>
        <end position="170"/>
    </location>
</feature>
<dbReference type="InterPro" id="IPR036097">
    <property type="entry name" value="HisK_dim/P_sf"/>
</dbReference>
<dbReference type="EC" id="2.7.13.3" evidence="2"/>
<evidence type="ECO:0000256" key="7">
    <source>
        <dbReference type="ARBA" id="ARBA00022989"/>
    </source>
</evidence>
<dbReference type="Gene3D" id="1.10.287.130">
    <property type="match status" value="1"/>
</dbReference>
<dbReference type="Proteomes" id="UP000615326">
    <property type="component" value="Unassembled WGS sequence"/>
</dbReference>
<evidence type="ECO:0000256" key="2">
    <source>
        <dbReference type="ARBA" id="ARBA00012438"/>
    </source>
</evidence>
<dbReference type="Gene3D" id="3.30.565.10">
    <property type="entry name" value="Histidine kinase-like ATPase, C-terminal domain"/>
    <property type="match status" value="1"/>
</dbReference>
<keyword evidence="7 8" id="KW-1133">Transmembrane helix</keyword>
<keyword evidence="6 10" id="KW-0418">Kinase</keyword>
<dbReference type="RefSeq" id="WP_173576486.1">
    <property type="nucleotide sequence ID" value="NZ_WOSW01000005.1"/>
</dbReference>
<keyword evidence="5 8" id="KW-0812">Transmembrane</keyword>
<evidence type="ECO:0000313" key="10">
    <source>
        <dbReference type="EMBL" id="NHO31889.1"/>
    </source>
</evidence>
<feature type="transmembrane region" description="Helical" evidence="8">
    <location>
        <begin position="12"/>
        <end position="32"/>
    </location>
</feature>
<evidence type="ECO:0000259" key="9">
    <source>
        <dbReference type="PROSITE" id="PS50109"/>
    </source>
</evidence>
<evidence type="ECO:0000256" key="4">
    <source>
        <dbReference type="ARBA" id="ARBA00022679"/>
    </source>
</evidence>
<dbReference type="PANTHER" id="PTHR45436">
    <property type="entry name" value="SENSOR HISTIDINE KINASE YKOH"/>
    <property type="match status" value="1"/>
</dbReference>